<dbReference type="InterPro" id="IPR003663">
    <property type="entry name" value="Sugar/inositol_transpt"/>
</dbReference>
<feature type="transmembrane region" description="Helical" evidence="8">
    <location>
        <begin position="174"/>
        <end position="194"/>
    </location>
</feature>
<dbReference type="GO" id="GO:0015149">
    <property type="term" value="F:hexose transmembrane transporter activity"/>
    <property type="evidence" value="ECO:0007669"/>
    <property type="project" value="TreeGrafter"/>
</dbReference>
<dbReference type="GO" id="GO:0016020">
    <property type="term" value="C:membrane"/>
    <property type="evidence" value="ECO:0007669"/>
    <property type="project" value="UniProtKB-SubCell"/>
</dbReference>
<evidence type="ECO:0000256" key="1">
    <source>
        <dbReference type="ARBA" id="ARBA00004141"/>
    </source>
</evidence>
<dbReference type="PANTHER" id="PTHR23503">
    <property type="entry name" value="SOLUTE CARRIER FAMILY 2"/>
    <property type="match status" value="1"/>
</dbReference>
<accession>A0A814DER1</accession>
<comment type="caution">
    <text evidence="10">The sequence shown here is derived from an EMBL/GenBank/DDBJ whole genome shotgun (WGS) entry which is preliminary data.</text>
</comment>
<feature type="transmembrane region" description="Helical" evidence="8">
    <location>
        <begin position="259"/>
        <end position="282"/>
    </location>
</feature>
<comment type="similarity">
    <text evidence="6">Belongs to the major facilitator superfamily. Sugar transporter (TC 2.A.1.1) family.</text>
</comment>
<evidence type="ECO:0000259" key="9">
    <source>
        <dbReference type="PROSITE" id="PS50850"/>
    </source>
</evidence>
<evidence type="ECO:0000256" key="7">
    <source>
        <dbReference type="SAM" id="Coils"/>
    </source>
</evidence>
<feature type="transmembrane region" description="Helical" evidence="8">
    <location>
        <begin position="440"/>
        <end position="467"/>
    </location>
</feature>
<reference evidence="10" key="1">
    <citation type="submission" date="2021-02" db="EMBL/GenBank/DDBJ databases">
        <authorList>
            <person name="Nowell W R."/>
        </authorList>
    </citation>
    <scope>NUCLEOTIDE SEQUENCE</scope>
    <source>
        <strain evidence="10">Ploen Becks lab</strain>
    </source>
</reference>
<evidence type="ECO:0000313" key="10">
    <source>
        <dbReference type="EMBL" id="CAF0953345.1"/>
    </source>
</evidence>
<evidence type="ECO:0000256" key="2">
    <source>
        <dbReference type="ARBA" id="ARBA00022448"/>
    </source>
</evidence>
<evidence type="ECO:0000256" key="4">
    <source>
        <dbReference type="ARBA" id="ARBA00022989"/>
    </source>
</evidence>
<dbReference type="Gene3D" id="1.20.1250.20">
    <property type="entry name" value="MFS general substrate transporter like domains"/>
    <property type="match status" value="1"/>
</dbReference>
<feature type="transmembrane region" description="Helical" evidence="8">
    <location>
        <begin position="383"/>
        <end position="406"/>
    </location>
</feature>
<feature type="transmembrane region" description="Helical" evidence="8">
    <location>
        <begin position="345"/>
        <end position="368"/>
    </location>
</feature>
<feature type="coiled-coil region" evidence="7">
    <location>
        <begin position="309"/>
        <end position="336"/>
    </location>
</feature>
<comment type="subcellular location">
    <subcellularLocation>
        <location evidence="1">Membrane</location>
        <topology evidence="1">Multi-pass membrane protein</topology>
    </subcellularLocation>
</comment>
<feature type="coiled-coil region" evidence="7">
    <location>
        <begin position="84"/>
        <end position="114"/>
    </location>
</feature>
<feature type="domain" description="Major facilitator superfamily (MFS) profile" evidence="9">
    <location>
        <begin position="40"/>
        <end position="533"/>
    </location>
</feature>
<feature type="transmembrane region" description="Helical" evidence="8">
    <location>
        <begin position="479"/>
        <end position="503"/>
    </location>
</feature>
<feature type="transmembrane region" description="Helical" evidence="8">
    <location>
        <begin position="509"/>
        <end position="526"/>
    </location>
</feature>
<dbReference type="PANTHER" id="PTHR23503:SF8">
    <property type="entry name" value="FACILITATED GLUCOSE TRANSPORTER PROTEIN 1"/>
    <property type="match status" value="1"/>
</dbReference>
<feature type="transmembrane region" description="Helical" evidence="8">
    <location>
        <begin position="33"/>
        <end position="57"/>
    </location>
</feature>
<dbReference type="Pfam" id="PF00083">
    <property type="entry name" value="Sugar_tr"/>
    <property type="match status" value="1"/>
</dbReference>
<dbReference type="InterPro" id="IPR036259">
    <property type="entry name" value="MFS_trans_sf"/>
</dbReference>
<keyword evidence="4 8" id="KW-1133">Transmembrane helix</keyword>
<dbReference type="InterPro" id="IPR005828">
    <property type="entry name" value="MFS_sugar_transport-like"/>
</dbReference>
<dbReference type="SUPFAM" id="SSF103473">
    <property type="entry name" value="MFS general substrate transporter"/>
    <property type="match status" value="1"/>
</dbReference>
<dbReference type="NCBIfam" id="TIGR00879">
    <property type="entry name" value="SP"/>
    <property type="match status" value="1"/>
</dbReference>
<keyword evidence="11" id="KW-1185">Reference proteome</keyword>
<dbReference type="InterPro" id="IPR045263">
    <property type="entry name" value="GLUT"/>
</dbReference>
<dbReference type="AlphaFoldDB" id="A0A814DER1"/>
<organism evidence="10 11">
    <name type="scientific">Brachionus calyciflorus</name>
    <dbReference type="NCBI Taxonomy" id="104777"/>
    <lineage>
        <taxon>Eukaryota</taxon>
        <taxon>Metazoa</taxon>
        <taxon>Spiralia</taxon>
        <taxon>Gnathifera</taxon>
        <taxon>Rotifera</taxon>
        <taxon>Eurotatoria</taxon>
        <taxon>Monogononta</taxon>
        <taxon>Pseudotrocha</taxon>
        <taxon>Ploima</taxon>
        <taxon>Brachionidae</taxon>
        <taxon>Brachionus</taxon>
    </lineage>
</organism>
<evidence type="ECO:0000256" key="8">
    <source>
        <dbReference type="SAM" id="Phobius"/>
    </source>
</evidence>
<feature type="transmembrane region" description="Helical" evidence="8">
    <location>
        <begin position="413"/>
        <end position="434"/>
    </location>
</feature>
<keyword evidence="2 6" id="KW-0813">Transport</keyword>
<dbReference type="InterPro" id="IPR020846">
    <property type="entry name" value="MFS_dom"/>
</dbReference>
<dbReference type="EMBL" id="CAJNOC010002821">
    <property type="protein sequence ID" value="CAF0953345.1"/>
    <property type="molecule type" value="Genomic_DNA"/>
</dbReference>
<dbReference type="Proteomes" id="UP000663879">
    <property type="component" value="Unassembled WGS sequence"/>
</dbReference>
<proteinExistence type="inferred from homology"/>
<dbReference type="PRINTS" id="PR00171">
    <property type="entry name" value="SUGRTRNSPORT"/>
</dbReference>
<protein>
    <recommendedName>
        <fullName evidence="9">Major facilitator superfamily (MFS) profile domain-containing protein</fullName>
    </recommendedName>
</protein>
<evidence type="ECO:0000313" key="11">
    <source>
        <dbReference type="Proteomes" id="UP000663879"/>
    </source>
</evidence>
<keyword evidence="5 8" id="KW-0472">Membrane</keyword>
<name>A0A814DER1_9BILA</name>
<dbReference type="OrthoDB" id="4540492at2759"/>
<evidence type="ECO:0000256" key="3">
    <source>
        <dbReference type="ARBA" id="ARBA00022692"/>
    </source>
</evidence>
<evidence type="ECO:0000256" key="6">
    <source>
        <dbReference type="RuleBase" id="RU003346"/>
    </source>
</evidence>
<sequence length="566" mass="63421">MARDDDANNEVYHNLTEQSPQANNSSGGINQKWTLYLILCTLTVCTASFIFGFNIGVTNLPTPLIKAFFARNYFPDFYNKSISFEQYDSQLKDVNRQEKNYLENRKILDEAQNETVKKEASDFLENLSKELGVSDVNSIGEKLSEIKGKLNESGLEAKREEYVKGKEKVESFNTLLWTVTTALFVVGGMVGAFTSKYVCDYFGRKKGGMSCGLIPTYLSEISPAKLRGATGVCHQLCLTIGILIAQTLGFRQIMGTSELWHFLLALPLVPCLIGTLSLLLFFPESPRALLINNRDEESARQALKRLRNSNDVSVEIEEMNNEAKETKSEESTSLKELFTSAELRWPLLTGLLLQLAQQLCGINAIFFYSEGIFRRASILDEHIQYAVFLTGLINVITTIICVPLIDRLGRKPLLVYPMIVIILDFILLTVFLALQSRGPIYSYLSIVCIIVFIMCFAIGLGPIPFVYVAECFRQDARSAALAICMFTNWVANLVLTLTFPYLAELLTNYVFLIFTAIVGLTVVVIFKKVPETKGRNVEEIMAHFQGRKAPKYTPDESGKLIGNSKV</sequence>
<keyword evidence="3 8" id="KW-0812">Transmembrane</keyword>
<evidence type="ECO:0000256" key="5">
    <source>
        <dbReference type="ARBA" id="ARBA00023136"/>
    </source>
</evidence>
<gene>
    <name evidence="10" type="ORF">OXX778_LOCUS14063</name>
</gene>
<dbReference type="PROSITE" id="PS50850">
    <property type="entry name" value="MFS"/>
    <property type="match status" value="1"/>
</dbReference>
<keyword evidence="7" id="KW-0175">Coiled coil</keyword>